<comment type="caution">
    <text evidence="2">The sequence shown here is derived from an EMBL/GenBank/DDBJ whole genome shotgun (WGS) entry which is preliminary data.</text>
</comment>
<feature type="transmembrane region" description="Helical" evidence="1">
    <location>
        <begin position="32"/>
        <end position="50"/>
    </location>
</feature>
<keyword evidence="1" id="KW-1133">Transmembrane helix</keyword>
<sequence length="51" mass="5437">MLGTLLIGINIVALFAFLPAWPYSARWGYCPTWVTGALLTMLIGLALGGVI</sequence>
<dbReference type="RefSeq" id="WP_379034353.1">
    <property type="nucleotide sequence ID" value="NZ_JBHTLN010000002.1"/>
</dbReference>
<evidence type="ECO:0000256" key="1">
    <source>
        <dbReference type="SAM" id="Phobius"/>
    </source>
</evidence>
<keyword evidence="3" id="KW-1185">Reference proteome</keyword>
<proteinExistence type="predicted"/>
<name>A0ABW3PHQ9_9PROT</name>
<accession>A0ABW3PHQ9</accession>
<dbReference type="Pfam" id="PF11752">
    <property type="entry name" value="DUF3309"/>
    <property type="match status" value="1"/>
</dbReference>
<protein>
    <submittedName>
        <fullName evidence="2">DUF3309 family protein</fullName>
    </submittedName>
</protein>
<dbReference type="InterPro" id="IPR021738">
    <property type="entry name" value="DUF3309"/>
</dbReference>
<keyword evidence="1" id="KW-0472">Membrane</keyword>
<keyword evidence="1" id="KW-0812">Transmembrane</keyword>
<dbReference type="EMBL" id="JBHTLN010000002">
    <property type="protein sequence ID" value="MFD1123031.1"/>
    <property type="molecule type" value="Genomic_DNA"/>
</dbReference>
<reference evidence="3" key="1">
    <citation type="journal article" date="2019" name="Int. J. Syst. Evol. Microbiol.">
        <title>The Global Catalogue of Microorganisms (GCM) 10K type strain sequencing project: providing services to taxonomists for standard genome sequencing and annotation.</title>
        <authorList>
            <consortium name="The Broad Institute Genomics Platform"/>
            <consortium name="The Broad Institute Genome Sequencing Center for Infectious Disease"/>
            <person name="Wu L."/>
            <person name="Ma J."/>
        </authorList>
    </citation>
    <scope>NUCLEOTIDE SEQUENCE [LARGE SCALE GENOMIC DNA]</scope>
    <source>
        <strain evidence="3">CCUG 58411</strain>
    </source>
</reference>
<evidence type="ECO:0000313" key="2">
    <source>
        <dbReference type="EMBL" id="MFD1123031.1"/>
    </source>
</evidence>
<evidence type="ECO:0000313" key="3">
    <source>
        <dbReference type="Proteomes" id="UP001597206"/>
    </source>
</evidence>
<organism evidence="2 3">
    <name type="scientific">Methylophilus flavus</name>
    <dbReference type="NCBI Taxonomy" id="640084"/>
    <lineage>
        <taxon>Bacteria</taxon>
        <taxon>Pseudomonadati</taxon>
        <taxon>Pseudomonadota</taxon>
        <taxon>Betaproteobacteria</taxon>
        <taxon>Nitrosomonadales</taxon>
        <taxon>Methylophilaceae</taxon>
        <taxon>Methylophilus</taxon>
    </lineage>
</organism>
<dbReference type="Proteomes" id="UP001597206">
    <property type="component" value="Unassembled WGS sequence"/>
</dbReference>
<gene>
    <name evidence="2" type="ORF">ACFQ2T_10985</name>
</gene>